<evidence type="ECO:0000256" key="7">
    <source>
        <dbReference type="ARBA" id="ARBA00023015"/>
    </source>
</evidence>
<evidence type="ECO:0000256" key="4">
    <source>
        <dbReference type="ARBA" id="ARBA00022763"/>
    </source>
</evidence>
<protein>
    <recommendedName>
        <fullName evidence="12">LexA repressor</fullName>
        <ecNumber evidence="12">3.4.21.88</ecNumber>
    </recommendedName>
</protein>
<keyword evidence="7 12" id="KW-0805">Transcription regulation</keyword>
<keyword evidence="10 12" id="KW-0234">DNA repair</keyword>
<keyword evidence="4 12" id="KW-0227">DNA damage</keyword>
<evidence type="ECO:0000256" key="13">
    <source>
        <dbReference type="RuleBase" id="RU003991"/>
    </source>
</evidence>
<feature type="active site" description="For autocatalytic cleavage activity" evidence="12">
    <location>
        <position position="128"/>
    </location>
</feature>
<evidence type="ECO:0000259" key="14">
    <source>
        <dbReference type="Pfam" id="PF00717"/>
    </source>
</evidence>
<feature type="DNA-binding region" description="H-T-H motif" evidence="12">
    <location>
        <begin position="30"/>
        <end position="50"/>
    </location>
</feature>
<evidence type="ECO:0000256" key="6">
    <source>
        <dbReference type="ARBA" id="ARBA00022813"/>
    </source>
</evidence>
<evidence type="ECO:0000313" key="16">
    <source>
        <dbReference type="EMBL" id="TMI90260.1"/>
    </source>
</evidence>
<evidence type="ECO:0000259" key="15">
    <source>
        <dbReference type="Pfam" id="PF01726"/>
    </source>
</evidence>
<dbReference type="Gene3D" id="2.10.109.10">
    <property type="entry name" value="Umud Fragment, subunit A"/>
    <property type="match status" value="1"/>
</dbReference>
<dbReference type="InterPro" id="IPR036390">
    <property type="entry name" value="WH_DNA-bd_sf"/>
</dbReference>
<accession>A0A537K3C5</accession>
<feature type="site" description="Cleavage; by autolysis" evidence="12">
    <location>
        <begin position="92"/>
        <end position="93"/>
    </location>
</feature>
<dbReference type="EC" id="3.4.21.88" evidence="12"/>
<dbReference type="InterPro" id="IPR006200">
    <property type="entry name" value="LexA"/>
</dbReference>
<reference evidence="16 17" key="1">
    <citation type="journal article" date="2019" name="Nat. Microbiol.">
        <title>Mediterranean grassland soil C-N compound turnover is dependent on rainfall and depth, and is mediated by genomically divergent microorganisms.</title>
        <authorList>
            <person name="Diamond S."/>
            <person name="Andeer P.F."/>
            <person name="Li Z."/>
            <person name="Crits-Christoph A."/>
            <person name="Burstein D."/>
            <person name="Anantharaman K."/>
            <person name="Lane K.R."/>
            <person name="Thomas B.C."/>
            <person name="Pan C."/>
            <person name="Northen T.R."/>
            <person name="Banfield J.F."/>
        </authorList>
    </citation>
    <scope>NUCLEOTIDE SEQUENCE [LARGE SCALE GENOMIC DNA]</scope>
    <source>
        <strain evidence="16">NP_3</strain>
    </source>
</reference>
<feature type="domain" description="Peptidase S24/S26A/S26B/S26C" evidence="14">
    <location>
        <begin position="85"/>
        <end position="197"/>
    </location>
</feature>
<comment type="catalytic activity">
    <reaction evidence="12">
        <text>Hydrolysis of Ala-|-Gly bond in repressor LexA.</text>
        <dbReference type="EC" id="3.4.21.88"/>
    </reaction>
</comment>
<dbReference type="GO" id="GO:0006281">
    <property type="term" value="P:DNA repair"/>
    <property type="evidence" value="ECO:0007669"/>
    <property type="project" value="UniProtKB-UniRule"/>
</dbReference>
<dbReference type="GO" id="GO:0003677">
    <property type="term" value="F:DNA binding"/>
    <property type="evidence" value="ECO:0007669"/>
    <property type="project" value="UniProtKB-UniRule"/>
</dbReference>
<dbReference type="GO" id="GO:0006508">
    <property type="term" value="P:proteolysis"/>
    <property type="evidence" value="ECO:0007669"/>
    <property type="project" value="InterPro"/>
</dbReference>
<comment type="caution">
    <text evidence="16">The sequence shown here is derived from an EMBL/GenBank/DDBJ whole genome shotgun (WGS) entry which is preliminary data.</text>
</comment>
<dbReference type="InterPro" id="IPR015927">
    <property type="entry name" value="Peptidase_S24_S26A/B/C"/>
</dbReference>
<keyword evidence="6 12" id="KW-0068">Autocatalytic cleavage</keyword>
<dbReference type="InterPro" id="IPR050077">
    <property type="entry name" value="LexA_repressor"/>
</dbReference>
<keyword evidence="9 12" id="KW-0804">Transcription</keyword>
<keyword evidence="2 12" id="KW-0678">Repressor</keyword>
<dbReference type="PANTHER" id="PTHR33516:SF2">
    <property type="entry name" value="LEXA REPRESSOR-RELATED"/>
    <property type="match status" value="1"/>
</dbReference>
<dbReference type="GO" id="GO:0006260">
    <property type="term" value="P:DNA replication"/>
    <property type="evidence" value="ECO:0007669"/>
    <property type="project" value="UniProtKB-UniRule"/>
</dbReference>
<dbReference type="SUPFAM" id="SSF46785">
    <property type="entry name" value="Winged helix' DNA-binding domain"/>
    <property type="match status" value="1"/>
</dbReference>
<dbReference type="Pfam" id="PF00717">
    <property type="entry name" value="Peptidase_S24"/>
    <property type="match status" value="1"/>
</dbReference>
<dbReference type="InterPro" id="IPR006199">
    <property type="entry name" value="LexA_DNA-bd_dom"/>
</dbReference>
<dbReference type="CDD" id="cd06529">
    <property type="entry name" value="S24_LexA-like"/>
    <property type="match status" value="1"/>
</dbReference>
<evidence type="ECO:0000313" key="17">
    <source>
        <dbReference type="Proteomes" id="UP000318509"/>
    </source>
</evidence>
<evidence type="ECO:0000256" key="1">
    <source>
        <dbReference type="ARBA" id="ARBA00007484"/>
    </source>
</evidence>
<comment type="function">
    <text evidence="12">Represses a number of genes involved in the response to DNA damage (SOS response), including recA and lexA. In the presence of single-stranded DNA, RecA interacts with LexA causing an autocatalytic cleavage which disrupts the DNA-binding part of LexA, leading to derepression of the SOS regulon and eventually DNA repair.</text>
</comment>
<dbReference type="Gene3D" id="1.10.10.10">
    <property type="entry name" value="Winged helix-like DNA-binding domain superfamily/Winged helix DNA-binding domain"/>
    <property type="match status" value="1"/>
</dbReference>
<dbReference type="InterPro" id="IPR039418">
    <property type="entry name" value="LexA-like"/>
</dbReference>
<feature type="domain" description="LexA repressor DNA-binding" evidence="15">
    <location>
        <begin position="4"/>
        <end position="67"/>
    </location>
</feature>
<organism evidence="16 17">
    <name type="scientific">Candidatus Segetimicrobium genomatis</name>
    <dbReference type="NCBI Taxonomy" id="2569760"/>
    <lineage>
        <taxon>Bacteria</taxon>
        <taxon>Bacillati</taxon>
        <taxon>Candidatus Sysuimicrobiota</taxon>
        <taxon>Candidatus Sysuimicrobiia</taxon>
        <taxon>Candidatus Sysuimicrobiales</taxon>
        <taxon>Candidatus Segetimicrobiaceae</taxon>
        <taxon>Candidatus Segetimicrobium</taxon>
    </lineage>
</organism>
<dbReference type="InterPro" id="IPR036286">
    <property type="entry name" value="LexA/Signal_pep-like_sf"/>
</dbReference>
<dbReference type="EMBL" id="VBAK01000114">
    <property type="protein sequence ID" value="TMI90260.1"/>
    <property type="molecule type" value="Genomic_DNA"/>
</dbReference>
<comment type="subunit">
    <text evidence="12">Homodimer.</text>
</comment>
<dbReference type="InterPro" id="IPR006197">
    <property type="entry name" value="Peptidase_S24_LexA"/>
</dbReference>
<evidence type="ECO:0000256" key="8">
    <source>
        <dbReference type="ARBA" id="ARBA00023125"/>
    </source>
</evidence>
<dbReference type="AlphaFoldDB" id="A0A537K3C5"/>
<keyword evidence="11 12" id="KW-0742">SOS response</keyword>
<evidence type="ECO:0000256" key="11">
    <source>
        <dbReference type="ARBA" id="ARBA00023236"/>
    </source>
</evidence>
<proteinExistence type="inferred from homology"/>
<dbReference type="PANTHER" id="PTHR33516">
    <property type="entry name" value="LEXA REPRESSOR"/>
    <property type="match status" value="1"/>
</dbReference>
<evidence type="ECO:0000256" key="9">
    <source>
        <dbReference type="ARBA" id="ARBA00023163"/>
    </source>
</evidence>
<dbReference type="Proteomes" id="UP000318509">
    <property type="component" value="Unassembled WGS sequence"/>
</dbReference>
<keyword evidence="3 12" id="KW-0235">DNA replication</keyword>
<sequence>MGQRKLTGRQRQILDYLVREVRDKGYAPSVREIGVALGLRSPSTVHQHLTALEHKGCIKRHGDRMRALEVMDKSLVQQGDGVVLPLVGKVSAGQPTLAEQHVDDYIGVPPSLFGDVRGCFLLRVRGDSMIGAGILPGDLVVVRPQTHAVVRDIVVALVGEDATVKRLAASGETPVLLPENPAYPPIRDEFQVIGRVVGVLRPYQEMRASMELHQC</sequence>
<evidence type="ECO:0000256" key="2">
    <source>
        <dbReference type="ARBA" id="ARBA00022491"/>
    </source>
</evidence>
<evidence type="ECO:0000256" key="3">
    <source>
        <dbReference type="ARBA" id="ARBA00022705"/>
    </source>
</evidence>
<dbReference type="Pfam" id="PF01726">
    <property type="entry name" value="LexA_DNA_bind"/>
    <property type="match status" value="1"/>
</dbReference>
<evidence type="ECO:0000256" key="10">
    <source>
        <dbReference type="ARBA" id="ARBA00023204"/>
    </source>
</evidence>
<feature type="active site" description="For autocatalytic cleavage activity" evidence="12">
    <location>
        <position position="165"/>
    </location>
</feature>
<dbReference type="NCBIfam" id="TIGR00498">
    <property type="entry name" value="lexA"/>
    <property type="match status" value="1"/>
</dbReference>
<dbReference type="GO" id="GO:0004252">
    <property type="term" value="F:serine-type endopeptidase activity"/>
    <property type="evidence" value="ECO:0007669"/>
    <property type="project" value="UniProtKB-UniRule"/>
</dbReference>
<dbReference type="InterPro" id="IPR036388">
    <property type="entry name" value="WH-like_DNA-bd_sf"/>
</dbReference>
<dbReference type="SUPFAM" id="SSF51306">
    <property type="entry name" value="LexA/Signal peptidase"/>
    <property type="match status" value="1"/>
</dbReference>
<dbReference type="GO" id="GO:0009432">
    <property type="term" value="P:SOS response"/>
    <property type="evidence" value="ECO:0007669"/>
    <property type="project" value="UniProtKB-UniRule"/>
</dbReference>
<gene>
    <name evidence="12 16" type="primary">lexA</name>
    <name evidence="16" type="ORF">E6H00_07510</name>
</gene>
<dbReference type="PRINTS" id="PR00726">
    <property type="entry name" value="LEXASERPTASE"/>
</dbReference>
<comment type="similarity">
    <text evidence="1 12 13">Belongs to the peptidase S24 family.</text>
</comment>
<evidence type="ECO:0000256" key="5">
    <source>
        <dbReference type="ARBA" id="ARBA00022801"/>
    </source>
</evidence>
<dbReference type="HAMAP" id="MF_00015">
    <property type="entry name" value="LexA"/>
    <property type="match status" value="1"/>
</dbReference>
<name>A0A537K3C5_9BACT</name>
<keyword evidence="5 12" id="KW-0378">Hydrolase</keyword>
<evidence type="ECO:0000256" key="12">
    <source>
        <dbReference type="HAMAP-Rule" id="MF_00015"/>
    </source>
</evidence>
<keyword evidence="8 12" id="KW-0238">DNA-binding</keyword>
<dbReference type="GO" id="GO:0045892">
    <property type="term" value="P:negative regulation of DNA-templated transcription"/>
    <property type="evidence" value="ECO:0007669"/>
    <property type="project" value="UniProtKB-UniRule"/>
</dbReference>